<evidence type="ECO:0000256" key="9">
    <source>
        <dbReference type="SAM" id="MobiDB-lite"/>
    </source>
</evidence>
<feature type="compositionally biased region" description="Basic and acidic residues" evidence="9">
    <location>
        <begin position="171"/>
        <end position="185"/>
    </location>
</feature>
<dbReference type="PROSITE" id="PS50894">
    <property type="entry name" value="HPT"/>
    <property type="match status" value="1"/>
</dbReference>
<dbReference type="EMBL" id="CP144753">
    <property type="protein sequence ID" value="WVZ91711.1"/>
    <property type="molecule type" value="Genomic_DNA"/>
</dbReference>
<reference evidence="11 12" key="1">
    <citation type="submission" date="2024-02" db="EMBL/GenBank/DDBJ databases">
        <title>High-quality chromosome-scale genome assembly of Pensacola bahiagrass (Paspalum notatum Flugge var. saurae).</title>
        <authorList>
            <person name="Vega J.M."/>
            <person name="Podio M."/>
            <person name="Orjuela J."/>
            <person name="Siena L.A."/>
            <person name="Pessino S.C."/>
            <person name="Combes M.C."/>
            <person name="Mariac C."/>
            <person name="Albertini E."/>
            <person name="Pupilli F."/>
            <person name="Ortiz J.P.A."/>
            <person name="Leblanc O."/>
        </authorList>
    </citation>
    <scope>NUCLEOTIDE SEQUENCE [LARGE SCALE GENOMIC DNA]</scope>
    <source>
        <strain evidence="11">R1</strain>
        <tissue evidence="11">Leaf</tissue>
    </source>
</reference>
<comment type="domain">
    <text evidence="8">Histidine-containing phosphotransfer domain (HPt) contains an active histidine that mediates the phosphotransfer.</text>
</comment>
<keyword evidence="3 8" id="KW-0932">Cytokinin signaling pathway</keyword>
<feature type="domain" description="HPt" evidence="10">
    <location>
        <begin position="35"/>
        <end position="130"/>
    </location>
</feature>
<accession>A0AAQ3UGW1</accession>
<keyword evidence="2" id="KW-0716">Sensory transduction</keyword>
<name>A0AAQ3UGW1_PASNO</name>
<dbReference type="InterPro" id="IPR045871">
    <property type="entry name" value="AHP1-5/YPD1"/>
</dbReference>
<evidence type="ECO:0000256" key="1">
    <source>
        <dbReference type="ARBA" id="ARBA00022490"/>
    </source>
</evidence>
<keyword evidence="4 8" id="KW-0902">Two-component regulatory system</keyword>
<dbReference type="InterPro" id="IPR036641">
    <property type="entry name" value="HPT_dom_sf"/>
</dbReference>
<dbReference type="PANTHER" id="PTHR28242:SF47">
    <property type="entry name" value="HISTIDINE-CONTAINING PHOSPHOTRANSFER PROTEIN 1"/>
    <property type="match status" value="1"/>
</dbReference>
<dbReference type="AlphaFoldDB" id="A0AAQ3UGW1"/>
<organism evidence="11 12">
    <name type="scientific">Paspalum notatum var. saurae</name>
    <dbReference type="NCBI Taxonomy" id="547442"/>
    <lineage>
        <taxon>Eukaryota</taxon>
        <taxon>Viridiplantae</taxon>
        <taxon>Streptophyta</taxon>
        <taxon>Embryophyta</taxon>
        <taxon>Tracheophyta</taxon>
        <taxon>Spermatophyta</taxon>
        <taxon>Magnoliopsida</taxon>
        <taxon>Liliopsida</taxon>
        <taxon>Poales</taxon>
        <taxon>Poaceae</taxon>
        <taxon>PACMAD clade</taxon>
        <taxon>Panicoideae</taxon>
        <taxon>Andropogonodae</taxon>
        <taxon>Paspaleae</taxon>
        <taxon>Paspalinae</taxon>
        <taxon>Paspalum</taxon>
    </lineage>
</organism>
<dbReference type="Pfam" id="PF01627">
    <property type="entry name" value="Hpt"/>
    <property type="match status" value="1"/>
</dbReference>
<feature type="region of interest" description="Disordered" evidence="9">
    <location>
        <begin position="144"/>
        <end position="185"/>
    </location>
</feature>
<gene>
    <name evidence="11" type="ORF">U9M48_037844</name>
</gene>
<comment type="function">
    <text evidence="6">Functions as a two-component phosphorelay mediators between cytokinin sensor histidine kinases and response regulators (B-type ARRs). Plays an important role in propagating cytokinin signal transduction through the multistep His-to-Asp phosphorelay. Functions as a positive regulator of the cytokinin signaling pathway. May play a regulatory role in salt and drought tolerance during plant development.</text>
</comment>
<evidence type="ECO:0000313" key="11">
    <source>
        <dbReference type="EMBL" id="WVZ91711.1"/>
    </source>
</evidence>
<keyword evidence="5" id="KW-0539">Nucleus</keyword>
<dbReference type="GO" id="GO:0080038">
    <property type="term" value="P:positive regulation of cytokinin-activated signaling pathway"/>
    <property type="evidence" value="ECO:0007669"/>
    <property type="project" value="UniProtKB-ARBA"/>
</dbReference>
<evidence type="ECO:0000313" key="12">
    <source>
        <dbReference type="Proteomes" id="UP001341281"/>
    </source>
</evidence>
<evidence type="ECO:0000256" key="3">
    <source>
        <dbReference type="ARBA" id="ARBA00022864"/>
    </source>
</evidence>
<dbReference type="GO" id="GO:0009736">
    <property type="term" value="P:cytokinin-activated signaling pathway"/>
    <property type="evidence" value="ECO:0007669"/>
    <property type="project" value="UniProtKB-KW"/>
</dbReference>
<dbReference type="Gene3D" id="1.20.120.160">
    <property type="entry name" value="HPT domain"/>
    <property type="match status" value="1"/>
</dbReference>
<keyword evidence="1" id="KW-0963">Cytoplasm</keyword>
<dbReference type="PANTHER" id="PTHR28242">
    <property type="entry name" value="PHOSPHORELAY INTERMEDIATE PROTEIN YPD1"/>
    <property type="match status" value="1"/>
</dbReference>
<dbReference type="Proteomes" id="UP001341281">
    <property type="component" value="Chromosome 09"/>
</dbReference>
<dbReference type="GO" id="GO:0009927">
    <property type="term" value="F:histidine phosphotransfer kinase activity"/>
    <property type="evidence" value="ECO:0007669"/>
    <property type="project" value="UniProtKB-UniRule"/>
</dbReference>
<dbReference type="FunFam" id="1.20.120.160:FF:000001">
    <property type="entry name" value="Histidine-containing phosphotransfer protein 1"/>
    <property type="match status" value="1"/>
</dbReference>
<dbReference type="GO" id="GO:0000160">
    <property type="term" value="P:phosphorelay signal transduction system"/>
    <property type="evidence" value="ECO:0007669"/>
    <property type="project" value="UniProtKB-UniRule"/>
</dbReference>
<evidence type="ECO:0000256" key="6">
    <source>
        <dbReference type="ARBA" id="ARBA00057097"/>
    </source>
</evidence>
<evidence type="ECO:0000256" key="5">
    <source>
        <dbReference type="ARBA" id="ARBA00023242"/>
    </source>
</evidence>
<dbReference type="InterPro" id="IPR008207">
    <property type="entry name" value="Sig_transdc_His_kin_Hpt_dom"/>
</dbReference>
<proteinExistence type="predicted"/>
<dbReference type="GO" id="GO:0005829">
    <property type="term" value="C:cytosol"/>
    <property type="evidence" value="ECO:0007669"/>
    <property type="project" value="UniProtKB-SubCell"/>
</dbReference>
<feature type="compositionally biased region" description="Polar residues" evidence="9">
    <location>
        <begin position="153"/>
        <end position="169"/>
    </location>
</feature>
<keyword evidence="12" id="KW-1185">Reference proteome</keyword>
<sequence length="195" mass="21554">MDPVAQLAALRESMLTSGLLDEQFTQLQKLQDPDSPNFVTEIITLFCQDGDRIIRELTTLLDQPTVDFNRVDAFVHQLKGSSASVGAQKVHNASIQFREVCKQKNKDGCLKVLQTARTEFNDVRGKLQNMLQVAEAVYFASNAGEDPQEERPSQTVHQSHCNIIGSSPTGDRGDQDSRETLPDEVVKVVALAEPS</sequence>
<evidence type="ECO:0000256" key="8">
    <source>
        <dbReference type="RuleBase" id="RU369004"/>
    </source>
</evidence>
<dbReference type="SUPFAM" id="SSF47226">
    <property type="entry name" value="Histidine-containing phosphotransfer domain, HPT domain"/>
    <property type="match status" value="1"/>
</dbReference>
<evidence type="ECO:0000259" key="10">
    <source>
        <dbReference type="PROSITE" id="PS50894"/>
    </source>
</evidence>
<evidence type="ECO:0000256" key="2">
    <source>
        <dbReference type="ARBA" id="ARBA00022606"/>
    </source>
</evidence>
<comment type="subcellular location">
    <subcellularLocation>
        <location evidence="8">Cytoplasm</location>
        <location evidence="8">Cytosol</location>
    </subcellularLocation>
    <subcellularLocation>
        <location evidence="8">Nucleus</location>
    </subcellularLocation>
</comment>
<dbReference type="CDD" id="cd00088">
    <property type="entry name" value="HPT"/>
    <property type="match status" value="1"/>
</dbReference>
<dbReference type="GO" id="GO:0043424">
    <property type="term" value="F:protein histidine kinase binding"/>
    <property type="evidence" value="ECO:0007669"/>
    <property type="project" value="UniProtKB-UniRule"/>
</dbReference>
<protein>
    <recommendedName>
        <fullName evidence="8">Histidine-containing phosphotransfer protein</fullName>
    </recommendedName>
</protein>
<evidence type="ECO:0000256" key="7">
    <source>
        <dbReference type="PROSITE-ProRule" id="PRU00110"/>
    </source>
</evidence>
<dbReference type="GO" id="GO:0005634">
    <property type="term" value="C:nucleus"/>
    <property type="evidence" value="ECO:0007669"/>
    <property type="project" value="UniProtKB-SubCell"/>
</dbReference>
<feature type="modified residue" description="Phosphohistidine" evidence="7">
    <location>
        <position position="76"/>
    </location>
</feature>
<keyword evidence="7" id="KW-0597">Phosphoprotein</keyword>
<evidence type="ECO:0000256" key="4">
    <source>
        <dbReference type="ARBA" id="ARBA00023012"/>
    </source>
</evidence>